<reference evidence="16 17" key="1">
    <citation type="submission" date="2024-03" db="EMBL/GenBank/DDBJ databases">
        <title>Human intestinal bacterial collection.</title>
        <authorList>
            <person name="Pauvert C."/>
            <person name="Hitch T.C.A."/>
            <person name="Clavel T."/>
        </authorList>
    </citation>
    <scope>NUCLEOTIDE SEQUENCE [LARGE SCALE GENOMIC DNA]</scope>
    <source>
        <strain evidence="16 17">CLA-AP-H34</strain>
    </source>
</reference>
<dbReference type="PIRSF" id="PIRSF006769">
    <property type="entry name" value="RibD"/>
    <property type="match status" value="1"/>
</dbReference>
<evidence type="ECO:0000256" key="13">
    <source>
        <dbReference type="ARBA" id="ARBA00049886"/>
    </source>
</evidence>
<sequence length="368" mass="40088">MEDRDYMALALSLAERGVGWASPNPMVGAVIVKDGKIIGQGWHEKCGQPHAERNALAACNQPPQGATMYVTLEPCCHYGRQPPCTQAVLEAGIRRVVVGSGDPNPLVAGKGLAILRQAGVEVTEHVLETECEKLNEVFFHYIRTKRPYVVMKYAMTLDGKIAAHTGDSKWVTGEEARNHVQKLRHRYTGIMVGVGTVLADDPLLTCRIPGGRNPVRILCDTHLHTPLTARVVTTARQVPTLLATCCTDPEKRAAYEAMGCQVLSGPERDGHVDLNWLMEELGRREIDSILLEGGGTLNWAALEQGIVQKVLAYIAPKLAGGKEAKTPVEGTGIDRMARAIRLEHSSITRIGEDFLIESEVAHCVHGDC</sequence>
<dbReference type="SUPFAM" id="SSF53927">
    <property type="entry name" value="Cytidine deaminase-like"/>
    <property type="match status" value="1"/>
</dbReference>
<keyword evidence="6 14" id="KW-0686">Riboflavin biosynthesis</keyword>
<evidence type="ECO:0000259" key="15">
    <source>
        <dbReference type="PROSITE" id="PS51747"/>
    </source>
</evidence>
<dbReference type="InterPro" id="IPR024072">
    <property type="entry name" value="DHFR-like_dom_sf"/>
</dbReference>
<dbReference type="NCBIfam" id="TIGR00326">
    <property type="entry name" value="eubact_ribD"/>
    <property type="match status" value="1"/>
</dbReference>
<dbReference type="Gene3D" id="3.40.430.10">
    <property type="entry name" value="Dihydrofolate Reductase, subunit A"/>
    <property type="match status" value="1"/>
</dbReference>
<evidence type="ECO:0000256" key="2">
    <source>
        <dbReference type="ARBA" id="ARBA00004882"/>
    </source>
</evidence>
<dbReference type="RefSeq" id="WP_349138678.1">
    <property type="nucleotide sequence ID" value="NZ_JBBMFT010000001.1"/>
</dbReference>
<comment type="cofactor">
    <cofactor evidence="14">
        <name>Zn(2+)</name>
        <dbReference type="ChEBI" id="CHEBI:29105"/>
    </cofactor>
    <text evidence="14">Binds 1 zinc ion.</text>
</comment>
<dbReference type="PANTHER" id="PTHR38011:SF7">
    <property type="entry name" value="2,5-DIAMINO-6-RIBOSYLAMINO-4(3H)-PYRIMIDINONE 5'-PHOSPHATE REDUCTASE"/>
    <property type="match status" value="1"/>
</dbReference>
<evidence type="ECO:0000256" key="3">
    <source>
        <dbReference type="ARBA" id="ARBA00004910"/>
    </source>
</evidence>
<dbReference type="GO" id="GO:0008703">
    <property type="term" value="F:5-amino-6-(5-phosphoribosylamino)uracil reductase activity"/>
    <property type="evidence" value="ECO:0007669"/>
    <property type="project" value="UniProtKB-EC"/>
</dbReference>
<dbReference type="InterPro" id="IPR002734">
    <property type="entry name" value="RibDG_C"/>
</dbReference>
<keyword evidence="11" id="KW-0511">Multifunctional enzyme</keyword>
<dbReference type="InterPro" id="IPR004794">
    <property type="entry name" value="Eubact_RibD"/>
</dbReference>
<evidence type="ECO:0000256" key="12">
    <source>
        <dbReference type="ARBA" id="ARBA00049861"/>
    </source>
</evidence>
<dbReference type="Pfam" id="PF01872">
    <property type="entry name" value="RibD_C"/>
    <property type="match status" value="1"/>
</dbReference>
<keyword evidence="14 16" id="KW-0378">Hydrolase</keyword>
<dbReference type="EC" id="1.1.1.193" evidence="14"/>
<dbReference type="Pfam" id="PF00383">
    <property type="entry name" value="dCMP_cyt_deam_1"/>
    <property type="match status" value="1"/>
</dbReference>
<evidence type="ECO:0000256" key="5">
    <source>
        <dbReference type="ARBA" id="ARBA00007417"/>
    </source>
</evidence>
<comment type="catalytic activity">
    <reaction evidence="13 14">
        <text>2,5-diamino-6-hydroxy-4-(5-phosphoribosylamino)-pyrimidine + H2O + H(+) = 5-amino-6-(5-phospho-D-ribosylamino)uracil + NH4(+)</text>
        <dbReference type="Rhea" id="RHEA:21868"/>
        <dbReference type="ChEBI" id="CHEBI:15377"/>
        <dbReference type="ChEBI" id="CHEBI:15378"/>
        <dbReference type="ChEBI" id="CHEBI:28938"/>
        <dbReference type="ChEBI" id="CHEBI:58453"/>
        <dbReference type="ChEBI" id="CHEBI:58614"/>
        <dbReference type="EC" id="3.5.4.26"/>
    </reaction>
</comment>
<dbReference type="EMBL" id="JBBMFT010000001">
    <property type="protein sequence ID" value="MEQ2455001.1"/>
    <property type="molecule type" value="Genomic_DNA"/>
</dbReference>
<evidence type="ECO:0000256" key="7">
    <source>
        <dbReference type="ARBA" id="ARBA00022723"/>
    </source>
</evidence>
<dbReference type="InterPro" id="IPR016193">
    <property type="entry name" value="Cytidine_deaminase-like"/>
</dbReference>
<dbReference type="PROSITE" id="PS00903">
    <property type="entry name" value="CYT_DCMP_DEAMINASES_1"/>
    <property type="match status" value="1"/>
</dbReference>
<accession>A0ABV1EN09</accession>
<dbReference type="CDD" id="cd01284">
    <property type="entry name" value="Riboflavin_deaminase-reductase"/>
    <property type="match status" value="1"/>
</dbReference>
<gene>
    <name evidence="16" type="primary">ribD</name>
    <name evidence="16" type="ORF">WMO45_00570</name>
</gene>
<dbReference type="PANTHER" id="PTHR38011">
    <property type="entry name" value="DIHYDROFOLATE REDUCTASE FAMILY PROTEIN (AFU_ORTHOLOGUE AFUA_8G06820)"/>
    <property type="match status" value="1"/>
</dbReference>
<dbReference type="Gene3D" id="3.40.140.10">
    <property type="entry name" value="Cytidine Deaminase, domain 2"/>
    <property type="match status" value="1"/>
</dbReference>
<evidence type="ECO:0000256" key="10">
    <source>
        <dbReference type="ARBA" id="ARBA00023002"/>
    </source>
</evidence>
<organism evidence="16 17">
    <name type="scientific">Flavonifractor hominis</name>
    <dbReference type="NCBI Taxonomy" id="3133178"/>
    <lineage>
        <taxon>Bacteria</taxon>
        <taxon>Bacillati</taxon>
        <taxon>Bacillota</taxon>
        <taxon>Clostridia</taxon>
        <taxon>Eubacteriales</taxon>
        <taxon>Oscillospiraceae</taxon>
        <taxon>Flavonifractor</taxon>
    </lineage>
</organism>
<evidence type="ECO:0000256" key="4">
    <source>
        <dbReference type="ARBA" id="ARBA00005259"/>
    </source>
</evidence>
<keyword evidence="9 14" id="KW-0521">NADP</keyword>
<evidence type="ECO:0000256" key="14">
    <source>
        <dbReference type="PIRNR" id="PIRNR006769"/>
    </source>
</evidence>
<evidence type="ECO:0000256" key="9">
    <source>
        <dbReference type="ARBA" id="ARBA00022857"/>
    </source>
</evidence>
<evidence type="ECO:0000256" key="1">
    <source>
        <dbReference type="ARBA" id="ARBA00002151"/>
    </source>
</evidence>
<comment type="pathway">
    <text evidence="3 14">Cofactor biosynthesis; riboflavin biosynthesis; 5-amino-6-(D-ribitylamino)uracil from GTP: step 3/4.</text>
</comment>
<evidence type="ECO:0000256" key="6">
    <source>
        <dbReference type="ARBA" id="ARBA00022619"/>
    </source>
</evidence>
<dbReference type="Proteomes" id="UP001440599">
    <property type="component" value="Unassembled WGS sequence"/>
</dbReference>
<dbReference type="InterPro" id="IPR002125">
    <property type="entry name" value="CMP_dCMP_dom"/>
</dbReference>
<dbReference type="PROSITE" id="PS51747">
    <property type="entry name" value="CYT_DCMP_DEAMINASES_2"/>
    <property type="match status" value="1"/>
</dbReference>
<evidence type="ECO:0000313" key="16">
    <source>
        <dbReference type="EMBL" id="MEQ2455001.1"/>
    </source>
</evidence>
<comment type="caution">
    <text evidence="16">The sequence shown here is derived from an EMBL/GenBank/DDBJ whole genome shotgun (WGS) entry which is preliminary data.</text>
</comment>
<comment type="pathway">
    <text evidence="2 14">Cofactor biosynthesis; riboflavin biosynthesis; 5-amino-6-(D-ribitylamino)uracil from GTP: step 2/4.</text>
</comment>
<protein>
    <recommendedName>
        <fullName evidence="14">Riboflavin biosynthesis protein RibD</fullName>
    </recommendedName>
    <domain>
        <recommendedName>
            <fullName evidence="14">Diaminohydroxyphosphoribosylaminopyrimidine deaminase</fullName>
            <shortName evidence="14">DRAP deaminase</shortName>
            <ecNumber evidence="14">3.5.4.26</ecNumber>
        </recommendedName>
        <alternativeName>
            <fullName evidence="14">Riboflavin-specific deaminase</fullName>
        </alternativeName>
    </domain>
    <domain>
        <recommendedName>
            <fullName evidence="14">5-amino-6-(5-phosphoribosylamino)uracil reductase</fullName>
            <ecNumber evidence="14">1.1.1.193</ecNumber>
        </recommendedName>
        <alternativeName>
            <fullName evidence="14">HTP reductase</fullName>
        </alternativeName>
    </domain>
</protein>
<proteinExistence type="inferred from homology"/>
<keyword evidence="17" id="KW-1185">Reference proteome</keyword>
<evidence type="ECO:0000256" key="8">
    <source>
        <dbReference type="ARBA" id="ARBA00022833"/>
    </source>
</evidence>
<comment type="similarity">
    <text evidence="5 14">In the C-terminal section; belongs to the HTP reductase family.</text>
</comment>
<dbReference type="EC" id="3.5.4.26" evidence="14"/>
<dbReference type="InterPro" id="IPR050765">
    <property type="entry name" value="Riboflavin_Biosynth_HTPR"/>
</dbReference>
<feature type="domain" description="CMP/dCMP-type deaminase" evidence="15">
    <location>
        <begin position="1"/>
        <end position="123"/>
    </location>
</feature>
<dbReference type="SUPFAM" id="SSF53597">
    <property type="entry name" value="Dihydrofolate reductase-like"/>
    <property type="match status" value="1"/>
</dbReference>
<dbReference type="GO" id="GO:0008835">
    <property type="term" value="F:diaminohydroxyphosphoribosylaminopyrimidine deaminase activity"/>
    <property type="evidence" value="ECO:0007669"/>
    <property type="project" value="UniProtKB-EC"/>
</dbReference>
<dbReference type="InterPro" id="IPR011549">
    <property type="entry name" value="RibD_C"/>
</dbReference>
<dbReference type="NCBIfam" id="TIGR00227">
    <property type="entry name" value="ribD_Cterm"/>
    <property type="match status" value="1"/>
</dbReference>
<evidence type="ECO:0000313" key="17">
    <source>
        <dbReference type="Proteomes" id="UP001440599"/>
    </source>
</evidence>
<dbReference type="InterPro" id="IPR016192">
    <property type="entry name" value="APOBEC/CMP_deaminase_Zn-bd"/>
</dbReference>
<comment type="catalytic activity">
    <reaction evidence="12 14">
        <text>5-amino-6-(5-phospho-D-ribitylamino)uracil + NADP(+) = 5-amino-6-(5-phospho-D-ribosylamino)uracil + NADPH + H(+)</text>
        <dbReference type="Rhea" id="RHEA:17845"/>
        <dbReference type="ChEBI" id="CHEBI:15378"/>
        <dbReference type="ChEBI" id="CHEBI:57783"/>
        <dbReference type="ChEBI" id="CHEBI:58349"/>
        <dbReference type="ChEBI" id="CHEBI:58421"/>
        <dbReference type="ChEBI" id="CHEBI:58453"/>
        <dbReference type="EC" id="1.1.1.193"/>
    </reaction>
</comment>
<name>A0ABV1EN09_9FIRM</name>
<comment type="similarity">
    <text evidence="4 14">In the N-terminal section; belongs to the cytidine and deoxycytidylate deaminase family.</text>
</comment>
<comment type="function">
    <text evidence="1 14">Converts 2,5-diamino-6-(ribosylamino)-4(3h)-pyrimidinone 5'-phosphate into 5-amino-6-(ribosylamino)-2,4(1h,3h)-pyrimidinedione 5'-phosphate.</text>
</comment>
<evidence type="ECO:0000256" key="11">
    <source>
        <dbReference type="ARBA" id="ARBA00023268"/>
    </source>
</evidence>
<keyword evidence="10 14" id="KW-0560">Oxidoreductase</keyword>
<keyword evidence="7 14" id="KW-0479">Metal-binding</keyword>
<keyword evidence="8 14" id="KW-0862">Zinc</keyword>